<dbReference type="GeneID" id="4396059"/>
<dbReference type="EMBL" id="CH408035">
    <property type="protein sequence ID" value="EAQ84074.1"/>
    <property type="molecule type" value="Genomic_DNA"/>
</dbReference>
<dbReference type="AlphaFoldDB" id="Q2GNH6"/>
<dbReference type="CDD" id="cd12810">
    <property type="entry name" value="Esterase_713_like-3"/>
    <property type="match status" value="1"/>
</dbReference>
<proteinExistence type="predicted"/>
<keyword evidence="1" id="KW-0732">Signal</keyword>
<feature type="signal peptide" evidence="1">
    <location>
        <begin position="1"/>
        <end position="24"/>
    </location>
</feature>
<dbReference type="VEuPathDB" id="FungiDB:CHGG_10478"/>
<protein>
    <recommendedName>
        <fullName evidence="4">AB hydrolase-1 domain-containing protein</fullName>
    </recommendedName>
</protein>
<evidence type="ECO:0000256" key="1">
    <source>
        <dbReference type="SAM" id="SignalP"/>
    </source>
</evidence>
<dbReference type="HOGENOM" id="CLU_043409_0_0_1"/>
<keyword evidence="3" id="KW-1185">Reference proteome</keyword>
<reference evidence="3" key="1">
    <citation type="journal article" date="2015" name="Genome Announc.">
        <title>Draft genome sequence of the cellulolytic fungus Chaetomium globosum.</title>
        <authorList>
            <person name="Cuomo C.A."/>
            <person name="Untereiner W.A."/>
            <person name="Ma L.-J."/>
            <person name="Grabherr M."/>
            <person name="Birren B.W."/>
        </authorList>
    </citation>
    <scope>NUCLEOTIDE SEQUENCE [LARGE SCALE GENOMIC DNA]</scope>
    <source>
        <strain evidence="3">ATCC 6205 / CBS 148.51 / DSM 1962 / NBRC 6347 / NRRL 1970</strain>
    </source>
</reference>
<name>Q2GNH6_CHAGB</name>
<dbReference type="Proteomes" id="UP000001056">
    <property type="component" value="Unassembled WGS sequence"/>
</dbReference>
<dbReference type="SUPFAM" id="SSF53474">
    <property type="entry name" value="alpha/beta-Hydrolases"/>
    <property type="match status" value="1"/>
</dbReference>
<sequence length="491" mass="53989">MLGNINSRHLVGLVLATLTSQANTEDAGHRGPDKPIMLRQSGGFTIGGKIIPNPLNPNMTLSCDHGYMEYFTPWRPRKTSIVMWHSSSTQSFQNRWDGGEGFKDKFLRRDYPVFLWDGPRVGRANWACNATYYAPDYRDQGNFAAWNFGPRYPEWWPDVQFPTENEYAWQQATSSRYVEYDTAANVHLETDAAAIAADSGKLGKSIVYLGNSASGLRAQMTAVKSNTTNIKGIVCYEGYGYIFPDNAGIEPGPGLNPFGPYVVPLEDFKKLARIPAIQFLWGDHRDESYSFLNQSRQAAALINKYGGNAQVIKLGEDLGWKGTTHIAFADMHNDKAADLLESFLRKNGLSHYDFWESDPGDDGSVELGTIFLCDEQAEAVLTNPPSRDMQAPTPTATRGLADWKPLIQRTTSGAAEKAVGNFTSISVKAGKHSRGECSVLLSTTPVWNPAVSGVPSVSHMTPPETSCDSPSPQVSVTAVNPSFLKRFGLEP</sequence>
<evidence type="ECO:0000313" key="2">
    <source>
        <dbReference type="EMBL" id="EAQ84074.1"/>
    </source>
</evidence>
<dbReference type="OMA" id="RVGRANW"/>
<dbReference type="InParanoid" id="Q2GNH6"/>
<evidence type="ECO:0008006" key="4">
    <source>
        <dbReference type="Google" id="ProtNLM"/>
    </source>
</evidence>
<gene>
    <name evidence="2" type="ORF">CHGG_10478</name>
</gene>
<organism evidence="2 3">
    <name type="scientific">Chaetomium globosum (strain ATCC 6205 / CBS 148.51 / DSM 1962 / NBRC 6347 / NRRL 1970)</name>
    <name type="common">Soil fungus</name>
    <dbReference type="NCBI Taxonomy" id="306901"/>
    <lineage>
        <taxon>Eukaryota</taxon>
        <taxon>Fungi</taxon>
        <taxon>Dikarya</taxon>
        <taxon>Ascomycota</taxon>
        <taxon>Pezizomycotina</taxon>
        <taxon>Sordariomycetes</taxon>
        <taxon>Sordariomycetidae</taxon>
        <taxon>Sordariales</taxon>
        <taxon>Chaetomiaceae</taxon>
        <taxon>Chaetomium</taxon>
    </lineage>
</organism>
<dbReference type="ESTHER" id="chagb-q2gnh6">
    <property type="family name" value="Bacterial_esterase"/>
</dbReference>
<dbReference type="OrthoDB" id="3504488at2759"/>
<feature type="chain" id="PRO_5004208416" description="AB hydrolase-1 domain-containing protein" evidence="1">
    <location>
        <begin position="25"/>
        <end position="491"/>
    </location>
</feature>
<dbReference type="Gene3D" id="3.40.50.1820">
    <property type="entry name" value="alpha/beta hydrolase"/>
    <property type="match status" value="1"/>
</dbReference>
<dbReference type="RefSeq" id="XP_001228405.1">
    <property type="nucleotide sequence ID" value="XM_001228404.1"/>
</dbReference>
<accession>Q2GNH6</accession>
<dbReference type="eggNOG" id="ENOG502RP7N">
    <property type="taxonomic scope" value="Eukaryota"/>
</dbReference>
<dbReference type="InterPro" id="IPR029058">
    <property type="entry name" value="AB_hydrolase_fold"/>
</dbReference>
<evidence type="ECO:0000313" key="3">
    <source>
        <dbReference type="Proteomes" id="UP000001056"/>
    </source>
</evidence>
<dbReference type="STRING" id="306901.Q2GNH6"/>